<evidence type="ECO:0000313" key="1">
    <source>
        <dbReference type="EMBL" id="RRG19839.1"/>
    </source>
</evidence>
<name>A0A425XYD2_9BACT</name>
<dbReference type="Proteomes" id="UP000285794">
    <property type="component" value="Unassembled WGS sequence"/>
</dbReference>
<accession>A0A425XYD2</accession>
<dbReference type="EMBL" id="QQWG01000016">
    <property type="protein sequence ID" value="RRG19839.1"/>
    <property type="molecule type" value="Genomic_DNA"/>
</dbReference>
<sequence>MKYIDTDKQSPTLKDSQVVGVPQIRYDKSVFDGIRIFTRVGDEANFDNGQIITQTKFKDTRARIDPSKPETREYYAYYVIKDKIVGKRSNIIKIELGAVV</sequence>
<protein>
    <submittedName>
        <fullName evidence="1">Uncharacterized protein</fullName>
    </submittedName>
</protein>
<comment type="caution">
    <text evidence="1">The sequence shown here is derived from an EMBL/GenBank/DDBJ whole genome shotgun (WGS) entry which is preliminary data.</text>
</comment>
<dbReference type="AlphaFoldDB" id="A0A425XYD2"/>
<reference evidence="1 2" key="1">
    <citation type="submission" date="2018-07" db="EMBL/GenBank/DDBJ databases">
        <title>Draft genome sequence of Ancylomarina sp. M1P.</title>
        <authorList>
            <person name="Yadav S."/>
            <person name="Villanueva L."/>
            <person name="Damste J.S.S."/>
        </authorList>
    </citation>
    <scope>NUCLEOTIDE SEQUENCE [LARGE SCALE GENOMIC DNA]</scope>
    <source>
        <strain evidence="1 2">M1P</strain>
    </source>
</reference>
<keyword evidence="2" id="KW-1185">Reference proteome</keyword>
<dbReference type="RefSeq" id="WP_125031495.1">
    <property type="nucleotide sequence ID" value="NZ_JAPXVP010000014.1"/>
</dbReference>
<evidence type="ECO:0000313" key="2">
    <source>
        <dbReference type="Proteomes" id="UP000285794"/>
    </source>
</evidence>
<proteinExistence type="predicted"/>
<organism evidence="1 2">
    <name type="scientific">Ancylomarina euxinus</name>
    <dbReference type="NCBI Taxonomy" id="2283627"/>
    <lineage>
        <taxon>Bacteria</taxon>
        <taxon>Pseudomonadati</taxon>
        <taxon>Bacteroidota</taxon>
        <taxon>Bacteroidia</taxon>
        <taxon>Marinilabiliales</taxon>
        <taxon>Marinifilaceae</taxon>
        <taxon>Ancylomarina</taxon>
    </lineage>
</organism>
<gene>
    <name evidence="1" type="ORF">DWB61_13905</name>
</gene>